<keyword evidence="5 16" id="KW-0808">Transferase</keyword>
<evidence type="ECO:0000256" key="1">
    <source>
        <dbReference type="ARBA" id="ARBA00004236"/>
    </source>
</evidence>
<keyword evidence="8 16" id="KW-0547">Nucleotide-binding</keyword>
<dbReference type="InterPro" id="IPR000719">
    <property type="entry name" value="Prot_kinase_dom"/>
</dbReference>
<dbReference type="PIRSF" id="PIRSF000604">
    <property type="entry name" value="TyrPK_SYK"/>
    <property type="match status" value="1"/>
</dbReference>
<dbReference type="FunFam" id="1.10.510.10:FF:000216">
    <property type="entry name" value="Tyrosine-protein kinase SYK"/>
    <property type="match status" value="1"/>
</dbReference>
<dbReference type="InterPro" id="IPR050198">
    <property type="entry name" value="Non-receptor_tyrosine_kinases"/>
</dbReference>
<dbReference type="OrthoDB" id="535945at2759"/>
<dbReference type="InterPro" id="IPR012234">
    <property type="entry name" value="Tyr_kinase_non-rcpt_SYK/ZAP70"/>
</dbReference>
<dbReference type="GO" id="GO:0005524">
    <property type="term" value="F:ATP binding"/>
    <property type="evidence" value="ECO:0007669"/>
    <property type="project" value="UniProtKB-UniRule"/>
</dbReference>
<dbReference type="PROSITE" id="PS50001">
    <property type="entry name" value="SH2"/>
    <property type="match status" value="2"/>
</dbReference>
<keyword evidence="11" id="KW-0391">Immunity</keyword>
<evidence type="ECO:0000256" key="9">
    <source>
        <dbReference type="ARBA" id="ARBA00022777"/>
    </source>
</evidence>
<feature type="active site" description="Proton acceptor" evidence="17">
    <location>
        <position position="455"/>
    </location>
</feature>
<dbReference type="FunFam" id="3.30.505.10:FF:000031">
    <property type="entry name" value="Tyrosine-protein kinase"/>
    <property type="match status" value="1"/>
</dbReference>
<keyword evidence="4" id="KW-0963">Cytoplasm</keyword>
<dbReference type="InterPro" id="IPR000980">
    <property type="entry name" value="SH2"/>
</dbReference>
<dbReference type="SUPFAM" id="SSF56112">
    <property type="entry name" value="Protein kinase-like (PK-like)"/>
    <property type="match status" value="1"/>
</dbReference>
<evidence type="ECO:0000313" key="24">
    <source>
        <dbReference type="Proteomes" id="UP000515152"/>
    </source>
</evidence>
<evidence type="ECO:0000256" key="11">
    <source>
        <dbReference type="ARBA" id="ARBA00022859"/>
    </source>
</evidence>
<dbReference type="EC" id="2.7.10.2" evidence="16"/>
<evidence type="ECO:0000256" key="16">
    <source>
        <dbReference type="PIRNR" id="PIRNR000604"/>
    </source>
</evidence>
<comment type="catalytic activity">
    <reaction evidence="15 16">
        <text>L-tyrosyl-[protein] + ATP = O-phospho-L-tyrosyl-[protein] + ADP + H(+)</text>
        <dbReference type="Rhea" id="RHEA:10596"/>
        <dbReference type="Rhea" id="RHEA-COMP:10136"/>
        <dbReference type="Rhea" id="RHEA-COMP:20101"/>
        <dbReference type="ChEBI" id="CHEBI:15378"/>
        <dbReference type="ChEBI" id="CHEBI:30616"/>
        <dbReference type="ChEBI" id="CHEBI:46858"/>
        <dbReference type="ChEBI" id="CHEBI:61978"/>
        <dbReference type="ChEBI" id="CHEBI:456216"/>
        <dbReference type="EC" id="2.7.10.2"/>
    </reaction>
</comment>
<dbReference type="GO" id="GO:0005886">
    <property type="term" value="C:plasma membrane"/>
    <property type="evidence" value="ECO:0007669"/>
    <property type="project" value="UniProtKB-SubCell"/>
</dbReference>
<dbReference type="InterPro" id="IPR036860">
    <property type="entry name" value="SH2_dom_sf"/>
</dbReference>
<dbReference type="FunFam" id="3.30.200.20:FF:000185">
    <property type="entry name" value="Tyrosine-protein kinase"/>
    <property type="match status" value="1"/>
</dbReference>
<dbReference type="InterPro" id="IPR023420">
    <property type="entry name" value="Kinase_SYK/ZAP-70_inter-SH2_sf"/>
</dbReference>
<evidence type="ECO:0000256" key="6">
    <source>
        <dbReference type="ARBA" id="ARBA00022707"/>
    </source>
</evidence>
<dbReference type="GeneID" id="105900870"/>
<organism evidence="24 25">
    <name type="scientific">Clupea harengus</name>
    <name type="common">Atlantic herring</name>
    <dbReference type="NCBI Taxonomy" id="7950"/>
    <lineage>
        <taxon>Eukaryota</taxon>
        <taxon>Metazoa</taxon>
        <taxon>Chordata</taxon>
        <taxon>Craniata</taxon>
        <taxon>Vertebrata</taxon>
        <taxon>Euteleostomi</taxon>
        <taxon>Actinopterygii</taxon>
        <taxon>Neopterygii</taxon>
        <taxon>Teleostei</taxon>
        <taxon>Clupei</taxon>
        <taxon>Clupeiformes</taxon>
        <taxon>Clupeoidei</taxon>
        <taxon>Clupeidae</taxon>
        <taxon>Clupea</taxon>
    </lineage>
</organism>
<evidence type="ECO:0000256" key="10">
    <source>
        <dbReference type="ARBA" id="ARBA00022840"/>
    </source>
</evidence>
<sequence>MTDPAMELPFYYGSISRAEAEEQLKLAGMSDGLFLLRQCLRSLGGYVLSLVWNLQFNHYPVEKLLNGTYCVSGGKPHCGPAELCEYYSKDEDGLVCTLRKPCLRTADTPIRPGVFDTLRENILREYVRKTWNLEGEAMEQAIVSQAPQLEKLIATGAHENMNWFHGKIARQEGERRLYSGTQPDGKFLVRQKDDTGTFALSLVYGKTVYHYQIQRDKTGKYLMPEGTKFDTVWQLVEYLKMKPDGLVTILKDPCVNRNNAANATPAVPPGRLDRRSGNGYTPAPVTTDSSMRLETLKDRPAMPMDSSEFTSPYDDPEELKEKKLFLKREQLMIDEVELGSGNFGCVKKGVYKMRKKHVDVAIKVLKSENEKGVKDEMMREAEIMHQLDNPYIVRMIGICQAESLMLVMEMASGGPLHKFLSSKKDQVSVENVVELMHQVSLGMLYLEQNNFVHRDLAARNVLLVNQHYAKISDFGLSKALGADDNYYKARSAGKWPLKWYAPECVLFHKFSSKSDVWSFGVTMWEAFSYGGKPYKKMKGPEVMSFIQNGDRMDSPPGCPETMYTVMLDCWTFKHEDRPSFAKVEERMRTFYYSISKKSPSEVPEPVE</sequence>
<accession>A0A6P8FU46</accession>
<dbReference type="PANTHER" id="PTHR24418">
    <property type="entry name" value="TYROSINE-PROTEIN KINASE"/>
    <property type="match status" value="1"/>
</dbReference>
<dbReference type="PROSITE" id="PS00109">
    <property type="entry name" value="PROTEIN_KINASE_TYR"/>
    <property type="match status" value="1"/>
</dbReference>
<evidence type="ECO:0000256" key="14">
    <source>
        <dbReference type="ARBA" id="ARBA00023137"/>
    </source>
</evidence>
<dbReference type="Gene3D" id="3.30.505.10">
    <property type="entry name" value="SH2 domain"/>
    <property type="match status" value="2"/>
</dbReference>
<dbReference type="Pfam" id="PF00017">
    <property type="entry name" value="SH2"/>
    <property type="match status" value="2"/>
</dbReference>
<evidence type="ECO:0000259" key="22">
    <source>
        <dbReference type="PROSITE" id="PS50001"/>
    </source>
</evidence>
<dbReference type="GeneTree" id="ENSGT00940000159185"/>
<comment type="similarity">
    <text evidence="16">Belongs to the protein kinase superfamily. Tyr protein kinase family. SYK/ZAP-70 subfamily.</text>
</comment>
<evidence type="ECO:0000256" key="7">
    <source>
        <dbReference type="ARBA" id="ARBA00022737"/>
    </source>
</evidence>
<dbReference type="InterPro" id="IPR011009">
    <property type="entry name" value="Kinase-like_dom_sf"/>
</dbReference>
<evidence type="ECO:0000256" key="20">
    <source>
        <dbReference type="PROSITE-ProRule" id="PRU10141"/>
    </source>
</evidence>
<dbReference type="PROSITE" id="PS50011">
    <property type="entry name" value="PROTEIN_KINASE_DOM"/>
    <property type="match status" value="1"/>
</dbReference>
<keyword evidence="9 16" id="KW-0418">Kinase</keyword>
<dbReference type="SUPFAM" id="SSF55550">
    <property type="entry name" value="SH2 domain"/>
    <property type="match status" value="2"/>
</dbReference>
<evidence type="ECO:0000256" key="13">
    <source>
        <dbReference type="ARBA" id="ARBA00023136"/>
    </source>
</evidence>
<evidence type="ECO:0000256" key="12">
    <source>
        <dbReference type="ARBA" id="ARBA00022999"/>
    </source>
</evidence>
<dbReference type="InterPro" id="IPR001245">
    <property type="entry name" value="Ser-Thr/Tyr_kinase_cat_dom"/>
</dbReference>
<reference evidence="25 26" key="1">
    <citation type="submission" date="2025-04" db="UniProtKB">
        <authorList>
            <consortium name="RefSeq"/>
        </authorList>
    </citation>
    <scope>IDENTIFICATION</scope>
</reference>
<gene>
    <name evidence="25 26" type="primary">LOC105900870</name>
</gene>
<feature type="domain" description="SH2" evidence="22">
    <location>
        <begin position="10"/>
        <end position="102"/>
    </location>
</feature>
<evidence type="ECO:0000313" key="25">
    <source>
        <dbReference type="RefSeq" id="XP_031430184.1"/>
    </source>
</evidence>
<evidence type="ECO:0000259" key="23">
    <source>
        <dbReference type="PROSITE" id="PS50011"/>
    </source>
</evidence>
<dbReference type="InterPro" id="IPR020635">
    <property type="entry name" value="Tyr_kinase_cat_dom"/>
</dbReference>
<keyword evidence="10 16" id="KW-0067">ATP-binding</keyword>
<dbReference type="Gene3D" id="1.10.510.10">
    <property type="entry name" value="Transferase(Phosphotransferase) domain 1"/>
    <property type="match status" value="1"/>
</dbReference>
<comment type="subcellular location">
    <subcellularLocation>
        <location evidence="1">Cell membrane</location>
    </subcellularLocation>
    <subcellularLocation>
        <location evidence="2">Cytoplasm</location>
    </subcellularLocation>
</comment>
<evidence type="ECO:0000256" key="2">
    <source>
        <dbReference type="ARBA" id="ARBA00004496"/>
    </source>
</evidence>
<evidence type="ECO:0000313" key="26">
    <source>
        <dbReference type="RefSeq" id="XP_031430185.1"/>
    </source>
</evidence>
<dbReference type="InterPro" id="IPR008266">
    <property type="entry name" value="Tyr_kinase_AS"/>
</dbReference>
<feature type="region of interest" description="Disordered" evidence="21">
    <location>
        <begin position="259"/>
        <end position="315"/>
    </location>
</feature>
<dbReference type="KEGG" id="char:105900870"/>
<evidence type="ECO:0000256" key="21">
    <source>
        <dbReference type="SAM" id="MobiDB-lite"/>
    </source>
</evidence>
<feature type="binding site" evidence="18 20">
    <location>
        <position position="363"/>
    </location>
    <ligand>
        <name>ATP</name>
        <dbReference type="ChEBI" id="CHEBI:30616"/>
    </ligand>
</feature>
<dbReference type="GO" id="GO:0002376">
    <property type="term" value="P:immune system process"/>
    <property type="evidence" value="ECO:0007669"/>
    <property type="project" value="UniProtKB-KW"/>
</dbReference>
<name>A0A6P8FU46_CLUHA</name>
<evidence type="ECO:0000256" key="15">
    <source>
        <dbReference type="ARBA" id="ARBA00051245"/>
    </source>
</evidence>
<keyword evidence="6" id="KW-0519">Myristate</keyword>
<dbReference type="RefSeq" id="XP_031430184.1">
    <property type="nucleotide sequence ID" value="XM_031574324.1"/>
</dbReference>
<feature type="domain" description="Protein kinase" evidence="23">
    <location>
        <begin position="332"/>
        <end position="591"/>
    </location>
</feature>
<evidence type="ECO:0000256" key="19">
    <source>
        <dbReference type="PROSITE-ProRule" id="PRU00191"/>
    </source>
</evidence>
<dbReference type="InterPro" id="IPR017441">
    <property type="entry name" value="Protein_kinase_ATP_BS"/>
</dbReference>
<dbReference type="AlphaFoldDB" id="A0A6P8FU46"/>
<keyword evidence="13" id="KW-0472">Membrane</keyword>
<dbReference type="PRINTS" id="PR00109">
    <property type="entry name" value="TYRKINASE"/>
</dbReference>
<dbReference type="Proteomes" id="UP000515152">
    <property type="component" value="Chromosome 10"/>
</dbReference>
<dbReference type="GO" id="GO:0004715">
    <property type="term" value="F:non-membrane spanning protein tyrosine kinase activity"/>
    <property type="evidence" value="ECO:0007669"/>
    <property type="project" value="UniProtKB-EC"/>
</dbReference>
<evidence type="ECO:0000256" key="17">
    <source>
        <dbReference type="PIRSR" id="PIRSR000604-1"/>
    </source>
</evidence>
<proteinExistence type="inferred from homology"/>
<keyword evidence="6" id="KW-0449">Lipoprotein</keyword>
<evidence type="ECO:0000256" key="5">
    <source>
        <dbReference type="ARBA" id="ARBA00022679"/>
    </source>
</evidence>
<dbReference type="Gene3D" id="3.30.200.20">
    <property type="entry name" value="Phosphorylase Kinase, domain 1"/>
    <property type="match status" value="1"/>
</dbReference>
<dbReference type="SMART" id="SM00252">
    <property type="entry name" value="SH2"/>
    <property type="match status" value="2"/>
</dbReference>
<dbReference type="Pfam" id="PF07714">
    <property type="entry name" value="PK_Tyr_Ser-Thr"/>
    <property type="match status" value="1"/>
</dbReference>
<evidence type="ECO:0000256" key="8">
    <source>
        <dbReference type="ARBA" id="ARBA00022741"/>
    </source>
</evidence>
<feature type="domain" description="SH2" evidence="22">
    <location>
        <begin position="163"/>
        <end position="254"/>
    </location>
</feature>
<dbReference type="CDD" id="cd09938">
    <property type="entry name" value="SH2_N-SH2_Zap70_Syk_like"/>
    <property type="match status" value="1"/>
</dbReference>
<dbReference type="GO" id="GO:0035556">
    <property type="term" value="P:intracellular signal transduction"/>
    <property type="evidence" value="ECO:0007669"/>
    <property type="project" value="InterPro"/>
</dbReference>
<evidence type="ECO:0000256" key="4">
    <source>
        <dbReference type="ARBA" id="ARBA00022490"/>
    </source>
</evidence>
<keyword evidence="14 16" id="KW-0829">Tyrosine-protein kinase</keyword>
<keyword evidence="24" id="KW-1185">Reference proteome</keyword>
<protein>
    <recommendedName>
        <fullName evidence="16">Tyrosine-protein kinase</fullName>
        <ecNumber evidence="16">2.7.10.2</ecNumber>
    </recommendedName>
</protein>
<dbReference type="Gene3D" id="1.10.930.10">
    <property type="entry name" value="Syk Kinase, Chain A, domain 2"/>
    <property type="match status" value="1"/>
</dbReference>
<dbReference type="RefSeq" id="XP_031430185.1">
    <property type="nucleotide sequence ID" value="XM_031574325.2"/>
</dbReference>
<evidence type="ECO:0000256" key="3">
    <source>
        <dbReference type="ARBA" id="ARBA00022475"/>
    </source>
</evidence>
<dbReference type="PROSITE" id="PS00107">
    <property type="entry name" value="PROTEIN_KINASE_ATP"/>
    <property type="match status" value="1"/>
</dbReference>
<keyword evidence="12 19" id="KW-0727">SH2 domain</keyword>
<keyword evidence="3" id="KW-1003">Cell membrane</keyword>
<dbReference type="InterPro" id="IPR035838">
    <property type="entry name" value="SYK/ZAP-70_N_SH2"/>
</dbReference>
<evidence type="ECO:0000256" key="18">
    <source>
        <dbReference type="PIRSR" id="PIRSR000604-2"/>
    </source>
</evidence>
<keyword evidence="7" id="KW-0677">Repeat</keyword>
<dbReference type="GO" id="GO:0005737">
    <property type="term" value="C:cytoplasm"/>
    <property type="evidence" value="ECO:0007669"/>
    <property type="project" value="UniProtKB-SubCell"/>
</dbReference>
<dbReference type="PRINTS" id="PR00401">
    <property type="entry name" value="SH2DOMAIN"/>
</dbReference>
<feature type="binding site" evidence="18">
    <location>
        <begin position="338"/>
        <end position="346"/>
    </location>
    <ligand>
        <name>ATP</name>
        <dbReference type="ChEBI" id="CHEBI:30616"/>
    </ligand>
</feature>
<dbReference type="SMART" id="SM00219">
    <property type="entry name" value="TyrKc"/>
    <property type="match status" value="1"/>
</dbReference>